<feature type="compositionally biased region" description="Basic and acidic residues" evidence="1">
    <location>
        <begin position="1"/>
        <end position="13"/>
    </location>
</feature>
<reference evidence="2 3" key="1">
    <citation type="submission" date="2016-07" db="EMBL/GenBank/DDBJ databases">
        <title>Pervasive Adenine N6-methylation of Active Genes in Fungi.</title>
        <authorList>
            <consortium name="DOE Joint Genome Institute"/>
            <person name="Mondo S.J."/>
            <person name="Dannebaum R.O."/>
            <person name="Kuo R.C."/>
            <person name="Labutti K."/>
            <person name="Haridas S."/>
            <person name="Kuo A."/>
            <person name="Salamov A."/>
            <person name="Ahrendt S.R."/>
            <person name="Lipzen A."/>
            <person name="Sullivan W."/>
            <person name="Andreopoulos W.B."/>
            <person name="Clum A."/>
            <person name="Lindquist E."/>
            <person name="Daum C."/>
            <person name="Ramamoorthy G.K."/>
            <person name="Gryganskyi A."/>
            <person name="Culley D."/>
            <person name="Magnuson J.K."/>
            <person name="James T.Y."/>
            <person name="O'Malley M.A."/>
            <person name="Stajich J.E."/>
            <person name="Spatafora J.W."/>
            <person name="Visel A."/>
            <person name="Grigoriev I.V."/>
        </authorList>
    </citation>
    <scope>NUCLEOTIDE SEQUENCE [LARGE SCALE GENOMIC DNA]</scope>
    <source>
        <strain evidence="2 3">NRRL 3301</strain>
    </source>
</reference>
<dbReference type="AlphaFoldDB" id="A0A1X2GN64"/>
<comment type="caution">
    <text evidence="2">The sequence shown here is derived from an EMBL/GenBank/DDBJ whole genome shotgun (WGS) entry which is preliminary data.</text>
</comment>
<evidence type="ECO:0000256" key="1">
    <source>
        <dbReference type="SAM" id="MobiDB-lite"/>
    </source>
</evidence>
<dbReference type="EMBL" id="MCGT01000008">
    <property type="protein sequence ID" value="ORX57609.1"/>
    <property type="molecule type" value="Genomic_DNA"/>
</dbReference>
<proteinExistence type="predicted"/>
<evidence type="ECO:0000313" key="3">
    <source>
        <dbReference type="Proteomes" id="UP000242146"/>
    </source>
</evidence>
<feature type="compositionally biased region" description="Basic and acidic residues" evidence="1">
    <location>
        <begin position="146"/>
        <end position="158"/>
    </location>
</feature>
<sequence length="158" mass="17997">MEAAAKDRKDRLAALRKRKNPNSDSRSAPSEDDGSNGLVFRSYTPQDESLKDHVQPASYTDIKHTAESATKHIPTETLRDAAAKETDEVDLFNLAPKKANWDLRRDVEKKMQKLDRRTQRAILDIIRQRLAQGGNLADAVTQVEQSEQRLRDQDQDEE</sequence>
<dbReference type="STRING" id="101127.A0A1X2GN64"/>
<dbReference type="InterPro" id="IPR013169">
    <property type="entry name" value="mRNA_splic_Cwf18-like"/>
</dbReference>
<dbReference type="PANTHER" id="PTHR31551:SF1">
    <property type="entry name" value="COILED-COIL DOMAIN-CONTAINING PROTEIN 12"/>
    <property type="match status" value="1"/>
</dbReference>
<dbReference type="Pfam" id="PF08315">
    <property type="entry name" value="cwf18"/>
    <property type="match status" value="1"/>
</dbReference>
<dbReference type="OrthoDB" id="10261348at2759"/>
<keyword evidence="3" id="KW-1185">Reference proteome</keyword>
<gene>
    <name evidence="2" type="ORF">DM01DRAFT_1302847</name>
</gene>
<evidence type="ECO:0000313" key="2">
    <source>
        <dbReference type="EMBL" id="ORX57609.1"/>
    </source>
</evidence>
<dbReference type="PANTHER" id="PTHR31551">
    <property type="entry name" value="PRE-MRNA-SPLICING FACTOR CWF18"/>
    <property type="match status" value="1"/>
</dbReference>
<name>A0A1X2GN64_9FUNG</name>
<dbReference type="Proteomes" id="UP000242146">
    <property type="component" value="Unassembled WGS sequence"/>
</dbReference>
<dbReference type="GO" id="GO:0005684">
    <property type="term" value="C:U2-type spliceosomal complex"/>
    <property type="evidence" value="ECO:0007669"/>
    <property type="project" value="TreeGrafter"/>
</dbReference>
<protein>
    <submittedName>
        <fullName evidence="2">mRNA splicing factor</fullName>
    </submittedName>
</protein>
<feature type="region of interest" description="Disordered" evidence="1">
    <location>
        <begin position="138"/>
        <end position="158"/>
    </location>
</feature>
<feature type="region of interest" description="Disordered" evidence="1">
    <location>
        <begin position="1"/>
        <end position="54"/>
    </location>
</feature>
<dbReference type="GO" id="GO:0071014">
    <property type="term" value="C:post-mRNA release spliceosomal complex"/>
    <property type="evidence" value="ECO:0007669"/>
    <property type="project" value="TreeGrafter"/>
</dbReference>
<organism evidence="2 3">
    <name type="scientific">Hesseltinella vesiculosa</name>
    <dbReference type="NCBI Taxonomy" id="101127"/>
    <lineage>
        <taxon>Eukaryota</taxon>
        <taxon>Fungi</taxon>
        <taxon>Fungi incertae sedis</taxon>
        <taxon>Mucoromycota</taxon>
        <taxon>Mucoromycotina</taxon>
        <taxon>Mucoromycetes</taxon>
        <taxon>Mucorales</taxon>
        <taxon>Cunninghamellaceae</taxon>
        <taxon>Hesseltinella</taxon>
    </lineage>
</organism>
<accession>A0A1X2GN64</accession>